<reference evidence="5" key="1">
    <citation type="journal article" date="2019" name="Int. J. Syst. Evol. Microbiol.">
        <title>The Global Catalogue of Microorganisms (GCM) 10K type strain sequencing project: providing services to taxonomists for standard genome sequencing and annotation.</title>
        <authorList>
            <consortium name="The Broad Institute Genomics Platform"/>
            <consortium name="The Broad Institute Genome Sequencing Center for Infectious Disease"/>
            <person name="Wu L."/>
            <person name="Ma J."/>
        </authorList>
    </citation>
    <scope>NUCLEOTIDE SEQUENCE [LARGE SCALE GENOMIC DNA]</scope>
    <source>
        <strain evidence="5">NBRC 108723</strain>
    </source>
</reference>
<comment type="caution">
    <text evidence="4">The sequence shown here is derived from an EMBL/GenBank/DDBJ whole genome shotgun (WGS) entry which is preliminary data.</text>
</comment>
<dbReference type="RefSeq" id="WP_284194300.1">
    <property type="nucleotide sequence ID" value="NZ_BSPW01000123.1"/>
</dbReference>
<evidence type="ECO:0008006" key="6">
    <source>
        <dbReference type="Google" id="ProtNLM"/>
    </source>
</evidence>
<name>A0ABQ6F6A2_9VIBR</name>
<gene>
    <name evidence="4" type="ORF">GCM10007938_42560</name>
</gene>
<keyword evidence="5" id="KW-1185">Reference proteome</keyword>
<dbReference type="InterPro" id="IPR010563">
    <property type="entry name" value="TraK_N"/>
</dbReference>
<dbReference type="Pfam" id="PF06586">
    <property type="entry name" value="TraK_N"/>
    <property type="match status" value="1"/>
</dbReference>
<dbReference type="Proteomes" id="UP001157138">
    <property type="component" value="Unassembled WGS sequence"/>
</dbReference>
<proteinExistence type="predicted"/>
<dbReference type="InterPro" id="IPR055397">
    <property type="entry name" value="TraK_C"/>
</dbReference>
<evidence type="ECO:0000259" key="2">
    <source>
        <dbReference type="Pfam" id="PF06586"/>
    </source>
</evidence>
<protein>
    <recommendedName>
        <fullName evidence="6">Type-F conjugative transfer system secretin TraK</fullName>
    </recommendedName>
</protein>
<feature type="domain" description="TraK N-terminal" evidence="2">
    <location>
        <begin position="27"/>
        <end position="118"/>
    </location>
</feature>
<evidence type="ECO:0000313" key="4">
    <source>
        <dbReference type="EMBL" id="GLT20471.1"/>
    </source>
</evidence>
<accession>A0ABQ6F6A2</accession>
<dbReference type="InterPro" id="IPR014126">
    <property type="entry name" value="TraK_Ftype"/>
</dbReference>
<dbReference type="Pfam" id="PF23536">
    <property type="entry name" value="TraK_C"/>
    <property type="match status" value="1"/>
</dbReference>
<organism evidence="4 5">
    <name type="scientific">Vibrio zhanjiangensis</name>
    <dbReference type="NCBI Taxonomy" id="1046128"/>
    <lineage>
        <taxon>Bacteria</taxon>
        <taxon>Pseudomonadati</taxon>
        <taxon>Pseudomonadota</taxon>
        <taxon>Gammaproteobacteria</taxon>
        <taxon>Vibrionales</taxon>
        <taxon>Vibrionaceae</taxon>
        <taxon>Vibrio</taxon>
    </lineage>
</organism>
<evidence type="ECO:0000256" key="1">
    <source>
        <dbReference type="SAM" id="SignalP"/>
    </source>
</evidence>
<keyword evidence="1" id="KW-0732">Signal</keyword>
<evidence type="ECO:0000313" key="5">
    <source>
        <dbReference type="Proteomes" id="UP001157138"/>
    </source>
</evidence>
<dbReference type="NCBIfam" id="TIGR02756">
    <property type="entry name" value="TraK_Ftype"/>
    <property type="match status" value="1"/>
</dbReference>
<feature type="signal peptide" evidence="1">
    <location>
        <begin position="1"/>
        <end position="17"/>
    </location>
</feature>
<sequence length="243" mass="26554">MTHLLWLTLLTPFLVLAGNTPKAVHAFDDGDTISLTLSSLDVNTLRVSHDRIVSITCPPGFCSSQANPKDKFGTVNLNLGIQAPFTAQVATEKGRLLALLINPKAVPGKIVELTYNQRHLDEPSYFERGFDYPIALTEFTKAMMRYRQHPAPISGVRIHPVDPDTLPKDDGPLPLTPKVVFSGKDYSGILYEVTNATERTQTLTTAQFYSVSARSAALDRYTLAPGESTSLYLITGGGAQYAQ</sequence>
<feature type="domain" description="TraK C-terminal" evidence="3">
    <location>
        <begin position="135"/>
        <end position="235"/>
    </location>
</feature>
<feature type="chain" id="PRO_5047283035" description="Type-F conjugative transfer system secretin TraK" evidence="1">
    <location>
        <begin position="18"/>
        <end position="243"/>
    </location>
</feature>
<dbReference type="EMBL" id="BSPW01000123">
    <property type="protein sequence ID" value="GLT20471.1"/>
    <property type="molecule type" value="Genomic_DNA"/>
</dbReference>
<evidence type="ECO:0000259" key="3">
    <source>
        <dbReference type="Pfam" id="PF23536"/>
    </source>
</evidence>